<sequence>MASFFCAIGLLSGAADALISPIISRTLGGISSPHLNIARDIGGVEIYTPFPKVLREQYSSSYIFGVKNLGEEADTYTFTATDDGNSEVNPPSFFLLPQATRNFTVTLTVPAHIGNITDVLTVTVLGDSGKNVTAILRSDVRPNPPPVVVAKIENSP</sequence>
<dbReference type="Gene3D" id="2.60.40.10">
    <property type="entry name" value="Immunoglobulins"/>
    <property type="match status" value="1"/>
</dbReference>
<name>A0A3N4LT16_9PEZI</name>
<feature type="chain" id="PRO_5018107585" evidence="1">
    <location>
        <begin position="18"/>
        <end position="156"/>
    </location>
</feature>
<evidence type="ECO:0000313" key="2">
    <source>
        <dbReference type="EMBL" id="RPB24828.1"/>
    </source>
</evidence>
<organism evidence="2 3">
    <name type="scientific">Terfezia boudieri ATCC MYA-4762</name>
    <dbReference type="NCBI Taxonomy" id="1051890"/>
    <lineage>
        <taxon>Eukaryota</taxon>
        <taxon>Fungi</taxon>
        <taxon>Dikarya</taxon>
        <taxon>Ascomycota</taxon>
        <taxon>Pezizomycotina</taxon>
        <taxon>Pezizomycetes</taxon>
        <taxon>Pezizales</taxon>
        <taxon>Pezizaceae</taxon>
        <taxon>Terfezia</taxon>
    </lineage>
</organism>
<feature type="signal peptide" evidence="1">
    <location>
        <begin position="1"/>
        <end position="17"/>
    </location>
</feature>
<keyword evidence="3" id="KW-1185">Reference proteome</keyword>
<proteinExistence type="predicted"/>
<evidence type="ECO:0000256" key="1">
    <source>
        <dbReference type="SAM" id="SignalP"/>
    </source>
</evidence>
<dbReference type="AlphaFoldDB" id="A0A3N4LT16"/>
<evidence type="ECO:0000313" key="3">
    <source>
        <dbReference type="Proteomes" id="UP000267821"/>
    </source>
</evidence>
<keyword evidence="1" id="KW-0732">Signal</keyword>
<dbReference type="EMBL" id="ML121540">
    <property type="protein sequence ID" value="RPB24828.1"/>
    <property type="molecule type" value="Genomic_DNA"/>
</dbReference>
<dbReference type="Proteomes" id="UP000267821">
    <property type="component" value="Unassembled WGS sequence"/>
</dbReference>
<dbReference type="InterPro" id="IPR013783">
    <property type="entry name" value="Ig-like_fold"/>
</dbReference>
<dbReference type="InParanoid" id="A0A3N4LT16"/>
<protein>
    <submittedName>
        <fullName evidence="2">Uncharacterized protein</fullName>
    </submittedName>
</protein>
<gene>
    <name evidence="2" type="ORF">L211DRAFT_848645</name>
</gene>
<dbReference type="OrthoDB" id="10417088at2759"/>
<reference evidence="2 3" key="1">
    <citation type="journal article" date="2018" name="Nat. Ecol. Evol.">
        <title>Pezizomycetes genomes reveal the molecular basis of ectomycorrhizal truffle lifestyle.</title>
        <authorList>
            <person name="Murat C."/>
            <person name="Payen T."/>
            <person name="Noel B."/>
            <person name="Kuo A."/>
            <person name="Morin E."/>
            <person name="Chen J."/>
            <person name="Kohler A."/>
            <person name="Krizsan K."/>
            <person name="Balestrini R."/>
            <person name="Da Silva C."/>
            <person name="Montanini B."/>
            <person name="Hainaut M."/>
            <person name="Levati E."/>
            <person name="Barry K.W."/>
            <person name="Belfiori B."/>
            <person name="Cichocki N."/>
            <person name="Clum A."/>
            <person name="Dockter R.B."/>
            <person name="Fauchery L."/>
            <person name="Guy J."/>
            <person name="Iotti M."/>
            <person name="Le Tacon F."/>
            <person name="Lindquist E.A."/>
            <person name="Lipzen A."/>
            <person name="Malagnac F."/>
            <person name="Mello A."/>
            <person name="Molinier V."/>
            <person name="Miyauchi S."/>
            <person name="Poulain J."/>
            <person name="Riccioni C."/>
            <person name="Rubini A."/>
            <person name="Sitrit Y."/>
            <person name="Splivallo R."/>
            <person name="Traeger S."/>
            <person name="Wang M."/>
            <person name="Zifcakova L."/>
            <person name="Wipf D."/>
            <person name="Zambonelli A."/>
            <person name="Paolocci F."/>
            <person name="Nowrousian M."/>
            <person name="Ottonello S."/>
            <person name="Baldrian P."/>
            <person name="Spatafora J.W."/>
            <person name="Henrissat B."/>
            <person name="Nagy L.G."/>
            <person name="Aury J.M."/>
            <person name="Wincker P."/>
            <person name="Grigoriev I.V."/>
            <person name="Bonfante P."/>
            <person name="Martin F.M."/>
        </authorList>
    </citation>
    <scope>NUCLEOTIDE SEQUENCE [LARGE SCALE GENOMIC DNA]</scope>
    <source>
        <strain evidence="2 3">ATCC MYA-4762</strain>
    </source>
</reference>
<accession>A0A3N4LT16</accession>